<dbReference type="STRING" id="196109.A0A136J967"/>
<organism evidence="8 9">
    <name type="scientific">Microdochium bolleyi</name>
    <dbReference type="NCBI Taxonomy" id="196109"/>
    <lineage>
        <taxon>Eukaryota</taxon>
        <taxon>Fungi</taxon>
        <taxon>Dikarya</taxon>
        <taxon>Ascomycota</taxon>
        <taxon>Pezizomycotina</taxon>
        <taxon>Sordariomycetes</taxon>
        <taxon>Xylariomycetidae</taxon>
        <taxon>Xylariales</taxon>
        <taxon>Microdochiaceae</taxon>
        <taxon>Microdochium</taxon>
    </lineage>
</organism>
<gene>
    <name evidence="8" type="ORF">Micbo1qcDRAFT_220258</name>
</gene>
<dbReference type="Gene3D" id="3.40.720.10">
    <property type="entry name" value="Alkaline Phosphatase, subunit A"/>
    <property type="match status" value="1"/>
</dbReference>
<name>A0A136J967_9PEZI</name>
<evidence type="ECO:0000256" key="5">
    <source>
        <dbReference type="ARBA" id="ARBA00022801"/>
    </source>
</evidence>
<dbReference type="OrthoDB" id="103349at2759"/>
<dbReference type="PANTHER" id="PTHR42693">
    <property type="entry name" value="ARYLSULFATASE FAMILY MEMBER"/>
    <property type="match status" value="1"/>
</dbReference>
<evidence type="ECO:0000256" key="2">
    <source>
        <dbReference type="ARBA" id="ARBA00008779"/>
    </source>
</evidence>
<comment type="similarity">
    <text evidence="2">Belongs to the sulfatase family.</text>
</comment>
<dbReference type="SUPFAM" id="SSF53649">
    <property type="entry name" value="Alkaline phosphatase-like"/>
    <property type="match status" value="1"/>
</dbReference>
<keyword evidence="6" id="KW-0106">Calcium</keyword>
<dbReference type="InParanoid" id="A0A136J967"/>
<evidence type="ECO:0000256" key="1">
    <source>
        <dbReference type="ARBA" id="ARBA00001913"/>
    </source>
</evidence>
<keyword evidence="4" id="KW-0732">Signal</keyword>
<dbReference type="InterPro" id="IPR000917">
    <property type="entry name" value="Sulfatase_N"/>
</dbReference>
<dbReference type="AlphaFoldDB" id="A0A136J967"/>
<sequence length="455" mass="50934">MSTDPNKPNVVLILADNLGWGELGCYGGGALRGAPTPRIDALARQSLLLHNFNVESDCVPTRSALMTGRHPIRTGCLQSVPPGLPQGLTPWEKTLPEILRSVGYTSAHFGKWHLGDIHGRFPSDRGFDEWYGIPRTTDETQFPTAVGFASDAAEFGYIMQGQAGTESEKVCVYDLNQRRRIDHDLVEKSKDWLSRQVAVDPSSSTSKPFFLYHPLVHLHFPTLPHTDFAGKTGNGDFADSMVEMDHRVGQLLDHIETLPTAVRVNTVVIFASDNGPEFRPPYRGTAGPWTGTYHTAMEGSLRVPFMIRWPGKVPQGVTSNEIVHVTDIFTTIISIAGATVPQDRPIDGIDQTSFFTKPETTKSPREGFLFYIKSELRAIKWREWKLHLVWEPKVNEGQGRLESPYLFNLTRDPKEETDVAVYNTWVMQPMARMRLGFAKSLRNDPAPPDPLKADW</sequence>
<protein>
    <submittedName>
        <fullName evidence="8">Alkaline-phosphatase-like protein</fullName>
    </submittedName>
</protein>
<dbReference type="InterPro" id="IPR050738">
    <property type="entry name" value="Sulfatase"/>
</dbReference>
<accession>A0A136J967</accession>
<dbReference type="PANTHER" id="PTHR42693:SF42">
    <property type="entry name" value="ARYLSULFATASE G"/>
    <property type="match status" value="1"/>
</dbReference>
<evidence type="ECO:0000313" key="9">
    <source>
        <dbReference type="Proteomes" id="UP000070501"/>
    </source>
</evidence>
<dbReference type="EMBL" id="KQ964247">
    <property type="protein sequence ID" value="KXJ93638.1"/>
    <property type="molecule type" value="Genomic_DNA"/>
</dbReference>
<reference evidence="9" key="1">
    <citation type="submission" date="2016-02" db="EMBL/GenBank/DDBJ databases">
        <title>Draft genome sequence of Microdochium bolleyi, a fungal endophyte of beachgrass.</title>
        <authorList>
            <consortium name="DOE Joint Genome Institute"/>
            <person name="David A.S."/>
            <person name="May G."/>
            <person name="Haridas S."/>
            <person name="Lim J."/>
            <person name="Wang M."/>
            <person name="Labutti K."/>
            <person name="Lipzen A."/>
            <person name="Barry K."/>
            <person name="Grigoriev I.V."/>
        </authorList>
    </citation>
    <scope>NUCLEOTIDE SEQUENCE [LARGE SCALE GENOMIC DNA]</scope>
    <source>
        <strain evidence="9">J235TASD1</strain>
    </source>
</reference>
<keyword evidence="5" id="KW-0378">Hydrolase</keyword>
<evidence type="ECO:0000256" key="3">
    <source>
        <dbReference type="ARBA" id="ARBA00022723"/>
    </source>
</evidence>
<evidence type="ECO:0000259" key="7">
    <source>
        <dbReference type="Pfam" id="PF00884"/>
    </source>
</evidence>
<keyword evidence="9" id="KW-1185">Reference proteome</keyword>
<dbReference type="Proteomes" id="UP000070501">
    <property type="component" value="Unassembled WGS sequence"/>
</dbReference>
<dbReference type="Pfam" id="PF00884">
    <property type="entry name" value="Sulfatase"/>
    <property type="match status" value="1"/>
</dbReference>
<keyword evidence="3" id="KW-0479">Metal-binding</keyword>
<proteinExistence type="inferred from homology"/>
<dbReference type="GO" id="GO:0004065">
    <property type="term" value="F:arylsulfatase activity"/>
    <property type="evidence" value="ECO:0007669"/>
    <property type="project" value="TreeGrafter"/>
</dbReference>
<dbReference type="GO" id="GO:0046872">
    <property type="term" value="F:metal ion binding"/>
    <property type="evidence" value="ECO:0007669"/>
    <property type="project" value="UniProtKB-KW"/>
</dbReference>
<dbReference type="CDD" id="cd16142">
    <property type="entry name" value="ARS_like"/>
    <property type="match status" value="1"/>
</dbReference>
<dbReference type="InterPro" id="IPR017850">
    <property type="entry name" value="Alkaline_phosphatase_core_sf"/>
</dbReference>
<evidence type="ECO:0000313" key="8">
    <source>
        <dbReference type="EMBL" id="KXJ93638.1"/>
    </source>
</evidence>
<feature type="domain" description="Sulfatase N-terminal" evidence="7">
    <location>
        <begin position="8"/>
        <end position="337"/>
    </location>
</feature>
<dbReference type="Gene3D" id="3.30.1120.10">
    <property type="match status" value="1"/>
</dbReference>
<comment type="cofactor">
    <cofactor evidence="1">
        <name>Ca(2+)</name>
        <dbReference type="ChEBI" id="CHEBI:29108"/>
    </cofactor>
</comment>
<evidence type="ECO:0000256" key="6">
    <source>
        <dbReference type="ARBA" id="ARBA00022837"/>
    </source>
</evidence>
<evidence type="ECO:0000256" key="4">
    <source>
        <dbReference type="ARBA" id="ARBA00022729"/>
    </source>
</evidence>